<feature type="region of interest" description="Disordered" evidence="1">
    <location>
        <begin position="367"/>
        <end position="391"/>
    </location>
</feature>
<dbReference type="OrthoDB" id="9908819at2759"/>
<dbReference type="InterPro" id="IPR015373">
    <property type="entry name" value="Interferon/interleukin_rcp_dom"/>
</dbReference>
<dbReference type="PANTHER" id="PTHR20859:SF53">
    <property type="entry name" value="INTERLEUKIN-22 RECEPTOR SUBUNIT ALPHA-1"/>
    <property type="match status" value="1"/>
</dbReference>
<dbReference type="Proteomes" id="UP000515152">
    <property type="component" value="Chromosome 11"/>
</dbReference>
<keyword evidence="2" id="KW-0472">Membrane</keyword>
<dbReference type="SUPFAM" id="SSF49265">
    <property type="entry name" value="Fibronectin type III"/>
    <property type="match status" value="2"/>
</dbReference>
<reference evidence="7" key="1">
    <citation type="submission" date="2025-08" db="UniProtKB">
        <authorList>
            <consortium name="RefSeq"/>
        </authorList>
    </citation>
    <scope>IDENTIFICATION</scope>
</reference>
<proteinExistence type="predicted"/>
<dbReference type="GeneID" id="116222381"/>
<dbReference type="InterPro" id="IPR003961">
    <property type="entry name" value="FN3_dom"/>
</dbReference>
<dbReference type="Pfam" id="PF09294">
    <property type="entry name" value="Interfer-bind"/>
    <property type="match status" value="1"/>
</dbReference>
<keyword evidence="2" id="KW-0812">Transmembrane</keyword>
<feature type="transmembrane region" description="Helical" evidence="2">
    <location>
        <begin position="220"/>
        <end position="241"/>
    </location>
</feature>
<feature type="domain" description="Interferon/interleukin receptor" evidence="5">
    <location>
        <begin position="110"/>
        <end position="201"/>
    </location>
</feature>
<accession>A0A6P8G766</accession>
<evidence type="ECO:0000313" key="6">
    <source>
        <dbReference type="Proteomes" id="UP000515152"/>
    </source>
</evidence>
<dbReference type="PANTHER" id="PTHR20859">
    <property type="entry name" value="INTERFERON/INTERLEUKIN RECEPTOR"/>
    <property type="match status" value="1"/>
</dbReference>
<dbReference type="GO" id="GO:0004896">
    <property type="term" value="F:cytokine receptor activity"/>
    <property type="evidence" value="ECO:0007669"/>
    <property type="project" value="TreeGrafter"/>
</dbReference>
<evidence type="ECO:0000256" key="3">
    <source>
        <dbReference type="SAM" id="SignalP"/>
    </source>
</evidence>
<dbReference type="InterPro" id="IPR036116">
    <property type="entry name" value="FN3_sf"/>
</dbReference>
<gene>
    <name evidence="7" type="primary">ifnlr1</name>
</gene>
<dbReference type="GO" id="GO:0005886">
    <property type="term" value="C:plasma membrane"/>
    <property type="evidence" value="ECO:0007669"/>
    <property type="project" value="TreeGrafter"/>
</dbReference>
<feature type="domain" description="Fibronectin type-III" evidence="4">
    <location>
        <begin position="17"/>
        <end position="92"/>
    </location>
</feature>
<protein>
    <submittedName>
        <fullName evidence="7">Interferon lambda receptor 1</fullName>
    </submittedName>
</protein>
<evidence type="ECO:0000256" key="2">
    <source>
        <dbReference type="SAM" id="Phobius"/>
    </source>
</evidence>
<keyword evidence="3" id="KW-0732">Signal</keyword>
<feature type="signal peptide" evidence="3">
    <location>
        <begin position="1"/>
        <end position="19"/>
    </location>
</feature>
<feature type="compositionally biased region" description="Low complexity" evidence="1">
    <location>
        <begin position="511"/>
        <end position="526"/>
    </location>
</feature>
<keyword evidence="7" id="KW-0675">Receptor</keyword>
<keyword evidence="6" id="KW-1185">Reference proteome</keyword>
<name>A0A6P8G766_CLUHA</name>
<evidence type="ECO:0000259" key="4">
    <source>
        <dbReference type="Pfam" id="PF01108"/>
    </source>
</evidence>
<evidence type="ECO:0000256" key="1">
    <source>
        <dbReference type="SAM" id="MobiDB-lite"/>
    </source>
</evidence>
<dbReference type="RefSeq" id="XP_031432006.1">
    <property type="nucleotide sequence ID" value="XM_031576146.2"/>
</dbReference>
<evidence type="ECO:0000259" key="5">
    <source>
        <dbReference type="Pfam" id="PF09294"/>
    </source>
</evidence>
<evidence type="ECO:0000313" key="7">
    <source>
        <dbReference type="RefSeq" id="XP_031432006.1"/>
    </source>
</evidence>
<feature type="compositionally biased region" description="Acidic residues" evidence="1">
    <location>
        <begin position="527"/>
        <end position="540"/>
    </location>
</feature>
<dbReference type="CTD" id="163702"/>
<keyword evidence="2" id="KW-1133">Transmembrane helix</keyword>
<dbReference type="KEGG" id="char:116222381"/>
<dbReference type="AlphaFoldDB" id="A0A6P8G766"/>
<organism evidence="6 7">
    <name type="scientific">Clupea harengus</name>
    <name type="common">Atlantic herring</name>
    <dbReference type="NCBI Taxonomy" id="7950"/>
    <lineage>
        <taxon>Eukaryota</taxon>
        <taxon>Metazoa</taxon>
        <taxon>Chordata</taxon>
        <taxon>Craniata</taxon>
        <taxon>Vertebrata</taxon>
        <taxon>Euteleostomi</taxon>
        <taxon>Actinopterygii</taxon>
        <taxon>Neopterygii</taxon>
        <taxon>Teleostei</taxon>
        <taxon>Clupei</taxon>
        <taxon>Clupeiformes</taxon>
        <taxon>Clupeoidei</taxon>
        <taxon>Clupeidae</taxon>
        <taxon>Clupea</taxon>
    </lineage>
</organism>
<sequence length="557" mass="62090">MWIPPYLIMIFCCCGQSSAVNVTFKSHNLHNVLHWDQLNTSNQTVLYSVEFNEYGSGFQQKKECQNITALSCDLSQETQVRGHNDQYTARVKVGGKVIGQTTRFSPLRQTTLDAPDVTVTSKAAEMTVRVEVPEGPDGRSMTETLHRPPYYMITLTRNRSGEIMTRQYQNTSELFVFSNLEKDTEYCGSVTFNFDTMSRPPSEAFTFCEILPGDVKVTRFLFLPSVGIALLLLVMIPALLWRLLTRRKVAEPESLNFRNFTYLLLATHEKIDITRIELQPDKTTVINPTRYMKHNGAISKFEGYTPQDDHHCETYASQQVGPPEDSQGSALSSPTYSTIVRAPELNISGDESSPTKEGLGCSAFPVPNRPLPPGSNLPAHQSGEVADRGLHSPETKPLMLPTSQSAEGLRLELSFLEETSECTALLSDQPEAEAEAIFVPRLSSITVGDSDSFEEKSVACSTNSYLSNELVPSQQGPTSYLPDRVHFCSGNLPSSFQSNYRQNWVPVTVPESSTGSVVSSQSSWVSPEEEDQQEEEEEEEACRGIFLLDGWMVQIQR</sequence>
<dbReference type="Gene3D" id="2.60.40.10">
    <property type="entry name" value="Immunoglobulins"/>
    <property type="match status" value="1"/>
</dbReference>
<feature type="chain" id="PRO_5027732797" evidence="3">
    <location>
        <begin position="20"/>
        <end position="557"/>
    </location>
</feature>
<dbReference type="InterPro" id="IPR013783">
    <property type="entry name" value="Ig-like_fold"/>
</dbReference>
<dbReference type="InterPro" id="IPR050650">
    <property type="entry name" value="Type-II_Cytokine-TF_Rcpt"/>
</dbReference>
<dbReference type="Pfam" id="PF01108">
    <property type="entry name" value="Tissue_fac"/>
    <property type="match status" value="1"/>
</dbReference>
<feature type="region of interest" description="Disordered" evidence="1">
    <location>
        <begin position="511"/>
        <end position="540"/>
    </location>
</feature>